<keyword evidence="1" id="KW-0472">Membrane</keyword>
<evidence type="ECO:0000313" key="3">
    <source>
        <dbReference type="Proteomes" id="UP000295531"/>
    </source>
</evidence>
<dbReference type="Pfam" id="PF16357">
    <property type="entry name" value="PepSY_TM_like_2"/>
    <property type="match status" value="1"/>
</dbReference>
<dbReference type="Pfam" id="PF10029">
    <property type="entry name" value="DUF2271"/>
    <property type="match status" value="1"/>
</dbReference>
<dbReference type="InterPro" id="IPR032307">
    <property type="entry name" value="PepSY_TM-like_2"/>
</dbReference>
<organism evidence="2 3">
    <name type="scientific">Idiomarina aquatica</name>
    <dbReference type="NCBI Taxonomy" id="1327752"/>
    <lineage>
        <taxon>Bacteria</taxon>
        <taxon>Pseudomonadati</taxon>
        <taxon>Pseudomonadota</taxon>
        <taxon>Gammaproteobacteria</taxon>
        <taxon>Alteromonadales</taxon>
        <taxon>Idiomarinaceae</taxon>
        <taxon>Idiomarina</taxon>
    </lineage>
</organism>
<keyword evidence="1" id="KW-0812">Transmembrane</keyword>
<accession>A0A4R6P2T7</accession>
<name>A0A4R6P2T7_9GAMM</name>
<dbReference type="InterPro" id="IPR014469">
    <property type="entry name" value="DUF2271"/>
</dbReference>
<feature type="transmembrane region" description="Helical" evidence="1">
    <location>
        <begin position="178"/>
        <end position="198"/>
    </location>
</feature>
<dbReference type="AlphaFoldDB" id="A0A4R6P2T7"/>
<proteinExistence type="predicted"/>
<dbReference type="RefSeq" id="WP_133539984.1">
    <property type="nucleotide sequence ID" value="NZ_SNXI01000011.1"/>
</dbReference>
<evidence type="ECO:0008006" key="4">
    <source>
        <dbReference type="Google" id="ProtNLM"/>
    </source>
</evidence>
<dbReference type="EMBL" id="SNXI01000011">
    <property type="protein sequence ID" value="TDP32064.1"/>
    <property type="molecule type" value="Genomic_DNA"/>
</dbReference>
<evidence type="ECO:0000313" key="2">
    <source>
        <dbReference type="EMBL" id="TDP32064.1"/>
    </source>
</evidence>
<feature type="transmembrane region" description="Helical" evidence="1">
    <location>
        <begin position="12"/>
        <end position="31"/>
    </location>
</feature>
<evidence type="ECO:0000256" key="1">
    <source>
        <dbReference type="SAM" id="Phobius"/>
    </source>
</evidence>
<dbReference type="OrthoDB" id="27171at2"/>
<dbReference type="Proteomes" id="UP000295531">
    <property type="component" value="Unassembled WGS sequence"/>
</dbReference>
<dbReference type="PANTHER" id="PTHR40115:SF1">
    <property type="entry name" value="INNER MEMBRANE PROTEIN WITH PEPSY TM HELIX"/>
    <property type="match status" value="1"/>
</dbReference>
<gene>
    <name evidence="2" type="ORF">DEU29_1114</name>
</gene>
<feature type="transmembrane region" description="Helical" evidence="1">
    <location>
        <begin position="142"/>
        <end position="166"/>
    </location>
</feature>
<protein>
    <recommendedName>
        <fullName evidence="4">DUF2271 domain-containing protein</fullName>
    </recommendedName>
</protein>
<dbReference type="PANTHER" id="PTHR40115">
    <property type="entry name" value="INNER MEMBRANE PROTEIN WITH PEPSY TM HELIX"/>
    <property type="match status" value="1"/>
</dbReference>
<comment type="caution">
    <text evidence="2">The sequence shown here is derived from an EMBL/GenBank/DDBJ whole genome shotgun (WGS) entry which is preliminary data.</text>
</comment>
<keyword evidence="3" id="KW-1185">Reference proteome</keyword>
<keyword evidence="1" id="KW-1133">Transmembrane helix</keyword>
<sequence>MRAKTIKDWHWISSAICLIGMLLFSVTGITLNHAGWIESSPDVEVFETSLPKNTLDQLSSASGSDALPAAFEQWYAEQSGYALSNNAQIEWSDYELYVGMPQPGGDRWFSVDLTSGEIYGENTDRGWIAYLNDLHKARNTGFIWSLFIDVFAIASIIFTMTGLLLLNKYSKGRKSTWPLILAGFMIPLFAIIGSAHAADKPLPTATLSIEIPRLNVAEYHPPYVAVWLANERQQRVADIAVWYDLRLANNESEKWLKDLRQWWRRSGRMAEMPIDGVSGATRRPGTQTVELTPLLKQLPQLQPGNYYLYIEAAREVGGRELLRLPLTLPLTNALSVTESGEHELGSVTLHLLP</sequence>
<reference evidence="2 3" key="1">
    <citation type="submission" date="2019-03" db="EMBL/GenBank/DDBJ databases">
        <title>Freshwater and sediment microbial communities from various areas in North America, analyzing microbe dynamics in response to fracking.</title>
        <authorList>
            <person name="Lamendella R."/>
        </authorList>
    </citation>
    <scope>NUCLEOTIDE SEQUENCE [LARGE SCALE GENOMIC DNA]</scope>
    <source>
        <strain evidence="2 3">18_TX</strain>
    </source>
</reference>